<proteinExistence type="predicted"/>
<name>A0A392S1Z8_9FABA</name>
<evidence type="ECO:0000313" key="2">
    <source>
        <dbReference type="Proteomes" id="UP000265520"/>
    </source>
</evidence>
<sequence length="25" mass="2577">MQVAPAELEAILLSHSSVEDAAVVP</sequence>
<dbReference type="Proteomes" id="UP000265520">
    <property type="component" value="Unassembled WGS sequence"/>
</dbReference>
<comment type="caution">
    <text evidence="1">The sequence shown here is derived from an EMBL/GenBank/DDBJ whole genome shotgun (WGS) entry which is preliminary data.</text>
</comment>
<dbReference type="InterPro" id="IPR045851">
    <property type="entry name" value="AMP-bd_C_sf"/>
</dbReference>
<protein>
    <recommendedName>
        <fullName evidence="3">AMP-binding enzyme C-terminal domain-containing protein</fullName>
    </recommendedName>
</protein>
<organism evidence="1 2">
    <name type="scientific">Trifolium medium</name>
    <dbReference type="NCBI Taxonomy" id="97028"/>
    <lineage>
        <taxon>Eukaryota</taxon>
        <taxon>Viridiplantae</taxon>
        <taxon>Streptophyta</taxon>
        <taxon>Embryophyta</taxon>
        <taxon>Tracheophyta</taxon>
        <taxon>Spermatophyta</taxon>
        <taxon>Magnoliopsida</taxon>
        <taxon>eudicotyledons</taxon>
        <taxon>Gunneridae</taxon>
        <taxon>Pentapetalae</taxon>
        <taxon>rosids</taxon>
        <taxon>fabids</taxon>
        <taxon>Fabales</taxon>
        <taxon>Fabaceae</taxon>
        <taxon>Papilionoideae</taxon>
        <taxon>50 kb inversion clade</taxon>
        <taxon>NPAAA clade</taxon>
        <taxon>Hologalegina</taxon>
        <taxon>IRL clade</taxon>
        <taxon>Trifolieae</taxon>
        <taxon>Trifolium</taxon>
    </lineage>
</organism>
<dbReference type="AlphaFoldDB" id="A0A392S1Z8"/>
<keyword evidence="2" id="KW-1185">Reference proteome</keyword>
<dbReference type="EMBL" id="LXQA010304671">
    <property type="protein sequence ID" value="MCI42452.1"/>
    <property type="molecule type" value="Genomic_DNA"/>
</dbReference>
<evidence type="ECO:0000313" key="1">
    <source>
        <dbReference type="EMBL" id="MCI42452.1"/>
    </source>
</evidence>
<reference evidence="1 2" key="1">
    <citation type="journal article" date="2018" name="Front. Plant Sci.">
        <title>Red Clover (Trifolium pratense) and Zigzag Clover (T. medium) - A Picture of Genomic Similarities and Differences.</title>
        <authorList>
            <person name="Dluhosova J."/>
            <person name="Istvanek J."/>
            <person name="Nedelnik J."/>
            <person name="Repkova J."/>
        </authorList>
    </citation>
    <scope>NUCLEOTIDE SEQUENCE [LARGE SCALE GENOMIC DNA]</scope>
    <source>
        <strain evidence="2">cv. 10/8</strain>
        <tissue evidence="1">Leaf</tissue>
    </source>
</reference>
<feature type="non-terminal residue" evidence="1">
    <location>
        <position position="25"/>
    </location>
</feature>
<accession>A0A392S1Z8</accession>
<evidence type="ECO:0008006" key="3">
    <source>
        <dbReference type="Google" id="ProtNLM"/>
    </source>
</evidence>
<dbReference type="Gene3D" id="3.30.300.30">
    <property type="match status" value="1"/>
</dbReference>